<dbReference type="AlphaFoldDB" id="A0A078AL88"/>
<feature type="region of interest" description="Disordered" evidence="2">
    <location>
        <begin position="669"/>
        <end position="692"/>
    </location>
</feature>
<feature type="region of interest" description="Disordered" evidence="2">
    <location>
        <begin position="460"/>
        <end position="493"/>
    </location>
</feature>
<feature type="region of interest" description="Disordered" evidence="2">
    <location>
        <begin position="319"/>
        <end position="345"/>
    </location>
</feature>
<feature type="compositionally biased region" description="Polar residues" evidence="2">
    <location>
        <begin position="669"/>
        <end position="681"/>
    </location>
</feature>
<feature type="compositionally biased region" description="Polar residues" evidence="2">
    <location>
        <begin position="728"/>
        <end position="745"/>
    </location>
</feature>
<feature type="region of interest" description="Disordered" evidence="2">
    <location>
        <begin position="219"/>
        <end position="258"/>
    </location>
</feature>
<keyword evidence="4" id="KW-1185">Reference proteome</keyword>
<evidence type="ECO:0000256" key="1">
    <source>
        <dbReference type="SAM" id="Coils"/>
    </source>
</evidence>
<accession>A0A078AL88</accession>
<feature type="compositionally biased region" description="Polar residues" evidence="2">
    <location>
        <begin position="319"/>
        <end position="335"/>
    </location>
</feature>
<organism evidence="3 4">
    <name type="scientific">Stylonychia lemnae</name>
    <name type="common">Ciliate</name>
    <dbReference type="NCBI Taxonomy" id="5949"/>
    <lineage>
        <taxon>Eukaryota</taxon>
        <taxon>Sar</taxon>
        <taxon>Alveolata</taxon>
        <taxon>Ciliophora</taxon>
        <taxon>Intramacronucleata</taxon>
        <taxon>Spirotrichea</taxon>
        <taxon>Stichotrichia</taxon>
        <taxon>Sporadotrichida</taxon>
        <taxon>Oxytrichidae</taxon>
        <taxon>Stylonychinae</taxon>
        <taxon>Stylonychia</taxon>
    </lineage>
</organism>
<keyword evidence="1" id="KW-0175">Coiled coil</keyword>
<feature type="compositionally biased region" description="Low complexity" evidence="2">
    <location>
        <begin position="603"/>
        <end position="617"/>
    </location>
</feature>
<reference evidence="3 4" key="1">
    <citation type="submission" date="2014-06" db="EMBL/GenBank/DDBJ databases">
        <authorList>
            <person name="Swart Estienne"/>
        </authorList>
    </citation>
    <scope>NUCLEOTIDE SEQUENCE [LARGE SCALE GENOMIC DNA]</scope>
    <source>
        <strain evidence="3 4">130c</strain>
    </source>
</reference>
<feature type="region of interest" description="Disordered" evidence="2">
    <location>
        <begin position="113"/>
        <end position="202"/>
    </location>
</feature>
<protein>
    <submittedName>
        <fullName evidence="3">Uncharacterized protein</fullName>
    </submittedName>
</protein>
<sequence length="757" mass="88144">MKAGQSQVTEDALFHFNTIKDLYSQKIDELNELKKMIFSQSDQQLDQQLRAKLRITIESLLIDLNEEVFGISEELAKSFTFQRNKHMLAQRANEFEQRQQQLFKKIKDTVENNPTIKTLRRNKRIKEQSPPQRDLNTFGATGSEEFEQRQNQQKPVPHPKHIHTMREPSPQQKSRKIKIGQSSSQKNLQEGGYQSEGRQRQGSIHLTQPQYNTQNIQIPIQHQRQQKLPKKQKSPIPLRRKDQQQTQQQITSSFNEDPVIQMLRTSNSSQRFNNSAKRQLQFQSDKELRRVFGYTSDGVKKNESKKHIKKLDEFERYLSNKQTGKQASGRKASSTRNKENFKPNQTFDEQEKFHINQTTLELQSEAFQVFAQDFAHMKSKMIQMQRQINNNEEKTQSLEELCNKLKTDNVKLVTDMRLIGKEQTELIQRVHYLERKNAQLQQENQIFRNILSNERTVKGQETNMPRQGGHYRDESASNISIHSGGGHDLRKQSPFSSFLNRHRSMSNNQINPQPELNSGGASLRNLRFANDISNQDIRNKEFNKNEQVLPQHTLNQTSTSKLLNQSFERENHHNQTLQNTRQPLNEPPNSIHNTLMSGRDDQQQQQYNSQNNFPNNNSFLRLQPQINNSRQISGPQTMKGDGLAQHPSFSYQMRNQMTPTTPERLLNVTNQPVDDTPSRANDQSRKELTGYNSLNMTQNSLNRNENSLVIERNRSFAPLARLNQNSQSSKKLLGLNETTGTQNREPLSDWVLERMKK</sequence>
<proteinExistence type="predicted"/>
<evidence type="ECO:0000256" key="2">
    <source>
        <dbReference type="SAM" id="MobiDB-lite"/>
    </source>
</evidence>
<feature type="region of interest" description="Disordered" evidence="2">
    <location>
        <begin position="572"/>
        <end position="617"/>
    </location>
</feature>
<feature type="compositionally biased region" description="Polar residues" evidence="2">
    <location>
        <begin position="129"/>
        <end position="140"/>
    </location>
</feature>
<feature type="compositionally biased region" description="Basic residues" evidence="2">
    <location>
        <begin position="224"/>
        <end position="233"/>
    </location>
</feature>
<dbReference type="EMBL" id="CCKQ01010131">
    <property type="protein sequence ID" value="CDW81628.1"/>
    <property type="molecule type" value="Genomic_DNA"/>
</dbReference>
<evidence type="ECO:0000313" key="3">
    <source>
        <dbReference type="EMBL" id="CDW81628.1"/>
    </source>
</evidence>
<feature type="region of interest" description="Disordered" evidence="2">
    <location>
        <begin position="728"/>
        <end position="757"/>
    </location>
</feature>
<feature type="coiled-coil region" evidence="1">
    <location>
        <begin position="381"/>
        <end position="443"/>
    </location>
</feature>
<name>A0A078AL88_STYLE</name>
<dbReference type="Proteomes" id="UP000039865">
    <property type="component" value="Unassembled WGS sequence"/>
</dbReference>
<evidence type="ECO:0000313" key="4">
    <source>
        <dbReference type="Proteomes" id="UP000039865"/>
    </source>
</evidence>
<dbReference type="InParanoid" id="A0A078AL88"/>
<gene>
    <name evidence="3" type="primary">Contig17259.g18380</name>
    <name evidence="3" type="ORF">STYLEM_10651</name>
</gene>
<feature type="compositionally biased region" description="Polar residues" evidence="2">
    <location>
        <begin position="574"/>
        <end position="596"/>
    </location>
</feature>